<feature type="signal peptide" evidence="1">
    <location>
        <begin position="1"/>
        <end position="18"/>
    </location>
</feature>
<reference evidence="2 3" key="1">
    <citation type="submission" date="2016-10" db="EMBL/GenBank/DDBJ databases">
        <authorList>
            <person name="de Groot N.N."/>
        </authorList>
    </citation>
    <scope>NUCLEOTIDE SEQUENCE [LARGE SCALE GENOMIC DNA]</scope>
    <source>
        <strain evidence="2 3">AB35.6</strain>
    </source>
</reference>
<dbReference type="EMBL" id="FNSD01000001">
    <property type="protein sequence ID" value="SEB67632.1"/>
    <property type="molecule type" value="Genomic_DNA"/>
</dbReference>
<gene>
    <name evidence="2" type="ORF">SAMN05443244_1526</name>
</gene>
<proteinExistence type="predicted"/>
<sequence>MKFQAFVALLLVPLTALAGVQALSPAEREEIQQFRELQAKVLQGPQSALGMVSLEKLRDGDTTIGSAAGSRIHLDHVAPNLGVVRLHGEQIEFVPPSGGFPSDLFIGGKPAASGTVVFDAEGTSPTFVEGSVNFVLRHKFGFFLVGRDLRAPELLAFHGLRWYAPDGRYRIVAKWIPYPKPQVLRVANILGQVNEDTSYGVAEFTVNGRTVRLEPSVYQGREKPLFFVFKDRTSRTTTYQGGRFLDARLPDHGLSAPGEVVLDFNQARNPLCAFSAHTSCPIPPESNRMPFAIPAGERRYIER</sequence>
<evidence type="ECO:0000313" key="3">
    <source>
        <dbReference type="Proteomes" id="UP000182409"/>
    </source>
</evidence>
<organism evidence="2 3">
    <name type="scientific">Terriglobus roseus</name>
    <dbReference type="NCBI Taxonomy" id="392734"/>
    <lineage>
        <taxon>Bacteria</taxon>
        <taxon>Pseudomonadati</taxon>
        <taxon>Acidobacteriota</taxon>
        <taxon>Terriglobia</taxon>
        <taxon>Terriglobales</taxon>
        <taxon>Acidobacteriaceae</taxon>
        <taxon>Terriglobus</taxon>
    </lineage>
</organism>
<keyword evidence="1" id="KW-0732">Signal</keyword>
<dbReference type="PANTHER" id="PTHR41913:SF1">
    <property type="entry name" value="DUF1684 DOMAIN-CONTAINING PROTEIN"/>
    <property type="match status" value="1"/>
</dbReference>
<dbReference type="InterPro" id="IPR012467">
    <property type="entry name" value="DUF1684"/>
</dbReference>
<accession>A0A1H4LBS2</accession>
<name>A0A1H4LBS2_9BACT</name>
<dbReference type="Proteomes" id="UP000182409">
    <property type="component" value="Unassembled WGS sequence"/>
</dbReference>
<dbReference type="Pfam" id="PF07920">
    <property type="entry name" value="DUF1684"/>
    <property type="match status" value="1"/>
</dbReference>
<evidence type="ECO:0000256" key="1">
    <source>
        <dbReference type="SAM" id="SignalP"/>
    </source>
</evidence>
<dbReference type="PANTHER" id="PTHR41913">
    <property type="entry name" value="DUF1684 DOMAIN-CONTAINING PROTEIN"/>
    <property type="match status" value="1"/>
</dbReference>
<feature type="chain" id="PRO_5010318231" description="DUF1684 domain-containing protein" evidence="1">
    <location>
        <begin position="19"/>
        <end position="303"/>
    </location>
</feature>
<dbReference type="RefSeq" id="WP_074653093.1">
    <property type="nucleotide sequence ID" value="NZ_FNSD01000001.1"/>
</dbReference>
<evidence type="ECO:0000313" key="2">
    <source>
        <dbReference type="EMBL" id="SEB67632.1"/>
    </source>
</evidence>
<dbReference type="AlphaFoldDB" id="A0A1H4LBS2"/>
<protein>
    <recommendedName>
        <fullName evidence="4">DUF1684 domain-containing protein</fullName>
    </recommendedName>
</protein>
<evidence type="ECO:0008006" key="4">
    <source>
        <dbReference type="Google" id="ProtNLM"/>
    </source>
</evidence>